<feature type="binding site" evidence="5">
    <location>
        <begin position="229"/>
        <end position="231"/>
    </location>
    <ligand>
        <name>NAD(+)</name>
        <dbReference type="ChEBI" id="CHEBI:57540"/>
    </ligand>
</feature>
<feature type="binding site" evidence="5">
    <location>
        <begin position="111"/>
        <end position="114"/>
    </location>
    <ligand>
        <name>NAD(+)</name>
        <dbReference type="ChEBI" id="CHEBI:57540"/>
    </ligand>
</feature>
<feature type="binding site" evidence="5">
    <location>
        <begin position="255"/>
        <end position="257"/>
    </location>
    <ligand>
        <name>NAD(+)</name>
        <dbReference type="ChEBI" id="CHEBI:57540"/>
    </ligand>
</feature>
<evidence type="ECO:0000256" key="3">
    <source>
        <dbReference type="ARBA" id="ARBA00022833"/>
    </source>
</evidence>
<dbReference type="PROSITE" id="PS50305">
    <property type="entry name" value="SIRTUIN"/>
    <property type="match status" value="1"/>
</dbReference>
<dbReference type="KEGG" id="daer:H9K75_00765"/>
<evidence type="ECO:0000256" key="5">
    <source>
        <dbReference type="HAMAP-Rule" id="MF_01967"/>
    </source>
</evidence>
<dbReference type="GO" id="GO:0070403">
    <property type="term" value="F:NAD+ binding"/>
    <property type="evidence" value="ECO:0007669"/>
    <property type="project" value="UniProtKB-UniRule"/>
</dbReference>
<keyword evidence="5" id="KW-0963">Cytoplasm</keyword>
<comment type="similarity">
    <text evidence="5">Belongs to the sirtuin family. Class II subfamily.</text>
</comment>
<evidence type="ECO:0000256" key="1">
    <source>
        <dbReference type="ARBA" id="ARBA00022679"/>
    </source>
</evidence>
<feature type="binding site" evidence="5 6">
    <location>
        <position position="188"/>
    </location>
    <ligand>
        <name>Zn(2+)</name>
        <dbReference type="ChEBI" id="CHEBI:29105"/>
    </ligand>
</feature>
<evidence type="ECO:0000313" key="8">
    <source>
        <dbReference type="EMBL" id="QNP48803.1"/>
    </source>
</evidence>
<dbReference type="Gene3D" id="3.30.1600.10">
    <property type="entry name" value="SIR2/SIRT2 'Small Domain"/>
    <property type="match status" value="1"/>
</dbReference>
<organism evidence="8 9">
    <name type="scientific">Diaphorobacter aerolatus</name>
    <dbReference type="NCBI Taxonomy" id="1288495"/>
    <lineage>
        <taxon>Bacteria</taxon>
        <taxon>Pseudomonadati</taxon>
        <taxon>Pseudomonadota</taxon>
        <taxon>Betaproteobacteria</taxon>
        <taxon>Burkholderiales</taxon>
        <taxon>Comamonadaceae</taxon>
        <taxon>Diaphorobacter</taxon>
    </lineage>
</organism>
<dbReference type="Gene3D" id="3.40.50.1220">
    <property type="entry name" value="TPP-binding domain"/>
    <property type="match status" value="1"/>
</dbReference>
<feature type="active site" description="Proton acceptor" evidence="5 6">
    <location>
        <position position="129"/>
    </location>
</feature>
<dbReference type="HAMAP" id="MF_01967">
    <property type="entry name" value="Sirtuin_ClassII"/>
    <property type="match status" value="1"/>
</dbReference>
<sequence>MQAPDTPPLDPARAGALLAAFIERHAGLVVLTGAGVSTASGIPDYRDLNGQWKRPQPVTYQAFMGSEHTRQRYWARSLVGWRTFGQARAGAAHRVLAELEQQGWVDLLITQNVDGLHEAAGSTALVDLHGRLDTVRCMSCEWRFSRAQWQEALVAGNPGWAQRTALSAPDGDADLEAVDFSDFVIPPCPHCGGRLLKPDVVFYGESVPRERVQRSLEAVRNARGVLVLGSSLMVYSGYRFVLAAQDAGVPVVAVNRGATRGDAAFLFKLEADVGPTLQAAASILQG</sequence>
<dbReference type="EMBL" id="CP060783">
    <property type="protein sequence ID" value="QNP48803.1"/>
    <property type="molecule type" value="Genomic_DNA"/>
</dbReference>
<feature type="binding site" evidence="5 6">
    <location>
        <position position="137"/>
    </location>
    <ligand>
        <name>Zn(2+)</name>
        <dbReference type="ChEBI" id="CHEBI:29105"/>
    </ligand>
</feature>
<feature type="domain" description="Deacetylase sirtuin-type" evidence="7">
    <location>
        <begin position="8"/>
        <end position="286"/>
    </location>
</feature>
<dbReference type="InterPro" id="IPR029035">
    <property type="entry name" value="DHS-like_NAD/FAD-binding_dom"/>
</dbReference>
<dbReference type="EC" id="2.3.1.286" evidence="5"/>
<comment type="catalytic activity">
    <reaction evidence="5">
        <text>N(6)-acetyl-L-lysyl-[protein] + NAD(+) + H2O = 2''-O-acetyl-ADP-D-ribose + nicotinamide + L-lysyl-[protein]</text>
        <dbReference type="Rhea" id="RHEA:43636"/>
        <dbReference type="Rhea" id="RHEA-COMP:9752"/>
        <dbReference type="Rhea" id="RHEA-COMP:10731"/>
        <dbReference type="ChEBI" id="CHEBI:15377"/>
        <dbReference type="ChEBI" id="CHEBI:17154"/>
        <dbReference type="ChEBI" id="CHEBI:29969"/>
        <dbReference type="ChEBI" id="CHEBI:57540"/>
        <dbReference type="ChEBI" id="CHEBI:61930"/>
        <dbReference type="ChEBI" id="CHEBI:83767"/>
        <dbReference type="EC" id="2.3.1.286"/>
    </reaction>
</comment>
<feature type="binding site" evidence="5 6">
    <location>
        <position position="191"/>
    </location>
    <ligand>
        <name>Zn(2+)</name>
        <dbReference type="ChEBI" id="CHEBI:29105"/>
    </ligand>
</feature>
<dbReference type="InterPro" id="IPR050134">
    <property type="entry name" value="NAD-dep_sirtuin_deacylases"/>
</dbReference>
<dbReference type="AlphaFoldDB" id="A0A7H0GKI7"/>
<comment type="function">
    <text evidence="5">NAD-dependent protein deacetylase which modulates the activities of several enzymes which are inactive in their acetylated form.</text>
</comment>
<keyword evidence="9" id="KW-1185">Reference proteome</keyword>
<feature type="binding site" evidence="5">
    <location>
        <position position="273"/>
    </location>
    <ligand>
        <name>NAD(+)</name>
        <dbReference type="ChEBI" id="CHEBI:57540"/>
    </ligand>
</feature>
<dbReference type="PANTHER" id="PTHR11085">
    <property type="entry name" value="NAD-DEPENDENT PROTEIN DEACYLASE SIRTUIN-5, MITOCHONDRIAL-RELATED"/>
    <property type="match status" value="1"/>
</dbReference>
<comment type="caution">
    <text evidence="5">Lacks conserved residue(s) required for the propagation of feature annotation.</text>
</comment>
<dbReference type="PANTHER" id="PTHR11085:SF10">
    <property type="entry name" value="NAD-DEPENDENT PROTEIN DEACYLASE SIRTUIN-5, MITOCHONDRIAL-RELATED"/>
    <property type="match status" value="1"/>
</dbReference>
<dbReference type="GO" id="GO:0005737">
    <property type="term" value="C:cytoplasm"/>
    <property type="evidence" value="ECO:0007669"/>
    <property type="project" value="UniProtKB-SubCell"/>
</dbReference>
<keyword evidence="3 5" id="KW-0862">Zinc</keyword>
<dbReference type="InterPro" id="IPR026590">
    <property type="entry name" value="Ssirtuin_cat_dom"/>
</dbReference>
<keyword evidence="2 5" id="KW-0479">Metal-binding</keyword>
<dbReference type="InterPro" id="IPR026587">
    <property type="entry name" value="Sirtuin_class_II"/>
</dbReference>
<name>A0A7H0GKI7_9BURK</name>
<dbReference type="Pfam" id="PF02146">
    <property type="entry name" value="SIR2"/>
    <property type="match status" value="1"/>
</dbReference>
<feature type="binding site" evidence="5 6">
    <location>
        <position position="140"/>
    </location>
    <ligand>
        <name>Zn(2+)</name>
        <dbReference type="ChEBI" id="CHEBI:29105"/>
    </ligand>
</feature>
<proteinExistence type="inferred from homology"/>
<dbReference type="SUPFAM" id="SSF52467">
    <property type="entry name" value="DHS-like NAD/FAD-binding domain"/>
    <property type="match status" value="1"/>
</dbReference>
<comment type="subcellular location">
    <subcellularLocation>
        <location evidence="5">Cytoplasm</location>
    </subcellularLocation>
</comment>
<evidence type="ECO:0000313" key="9">
    <source>
        <dbReference type="Proteomes" id="UP000516028"/>
    </source>
</evidence>
<comment type="cofactor">
    <cofactor evidence="5">
        <name>Zn(2+)</name>
        <dbReference type="ChEBI" id="CHEBI:29105"/>
    </cofactor>
    <text evidence="5">Binds 1 zinc ion per subunit.</text>
</comment>
<dbReference type="InterPro" id="IPR003000">
    <property type="entry name" value="Sirtuin"/>
</dbReference>
<evidence type="ECO:0000259" key="7">
    <source>
        <dbReference type="PROSITE" id="PS50305"/>
    </source>
</evidence>
<keyword evidence="1 5" id="KW-0808">Transferase</keyword>
<protein>
    <recommendedName>
        <fullName evidence="5">NAD-dependent protein deacetylase</fullName>
        <ecNumber evidence="5">2.3.1.286</ecNumber>
    </recommendedName>
    <alternativeName>
        <fullName evidence="5">Regulatory protein SIR2 homolog</fullName>
    </alternativeName>
</protein>
<dbReference type="NCBIfam" id="NF003738">
    <property type="entry name" value="PRK05333.1"/>
    <property type="match status" value="1"/>
</dbReference>
<gene>
    <name evidence="5" type="primary">cobB</name>
    <name evidence="8" type="ORF">H9K75_00765</name>
</gene>
<accession>A0A7H0GKI7</accession>
<dbReference type="RefSeq" id="WP_187724396.1">
    <property type="nucleotide sequence ID" value="NZ_CP060783.1"/>
</dbReference>
<evidence type="ECO:0000256" key="2">
    <source>
        <dbReference type="ARBA" id="ARBA00022723"/>
    </source>
</evidence>
<evidence type="ECO:0000256" key="6">
    <source>
        <dbReference type="PROSITE-ProRule" id="PRU00236"/>
    </source>
</evidence>
<evidence type="ECO:0000256" key="4">
    <source>
        <dbReference type="ARBA" id="ARBA00023027"/>
    </source>
</evidence>
<dbReference type="Proteomes" id="UP000516028">
    <property type="component" value="Chromosome"/>
</dbReference>
<reference evidence="8 9" key="1">
    <citation type="submission" date="2020-08" db="EMBL/GenBank/DDBJ databases">
        <title>Genome sequence of Diaphorobacter aerolatus KACC 16536T.</title>
        <authorList>
            <person name="Hyun D.-W."/>
            <person name="Bae J.-W."/>
        </authorList>
    </citation>
    <scope>NUCLEOTIDE SEQUENCE [LARGE SCALE GENOMIC DNA]</scope>
    <source>
        <strain evidence="8 9">KACC 16536</strain>
    </source>
</reference>
<dbReference type="GO" id="GO:0017136">
    <property type="term" value="F:histone deacetylase activity, NAD-dependent"/>
    <property type="evidence" value="ECO:0007669"/>
    <property type="project" value="TreeGrafter"/>
</dbReference>
<dbReference type="GO" id="GO:0008270">
    <property type="term" value="F:zinc ion binding"/>
    <property type="evidence" value="ECO:0007669"/>
    <property type="project" value="UniProtKB-UniRule"/>
</dbReference>
<keyword evidence="4 5" id="KW-0520">NAD</keyword>
<dbReference type="InterPro" id="IPR026591">
    <property type="entry name" value="Sirtuin_cat_small_dom_sf"/>
</dbReference>